<dbReference type="Proteomes" id="UP000436655">
    <property type="component" value="Unassembled WGS sequence"/>
</dbReference>
<dbReference type="EMBL" id="VDFN01000001">
    <property type="protein sequence ID" value="MQS44272.1"/>
    <property type="molecule type" value="Genomic_DNA"/>
</dbReference>
<proteinExistence type="predicted"/>
<reference evidence="1" key="2">
    <citation type="submission" date="2019-05" db="EMBL/GenBank/DDBJ databases">
        <authorList>
            <person name="Schuster J.A."/>
            <person name="Ehrmann M.A."/>
        </authorList>
    </citation>
    <scope>NUCLEOTIDE SEQUENCE</scope>
    <source>
        <strain evidence="1">TMW 1.2098</strain>
    </source>
</reference>
<reference evidence="3 4" key="1">
    <citation type="journal article" date="2019" name="Syst. Appl. Microbiol.">
        <title>Polyphasic characterization of two novel Lactobacillus spp. isolated from blown salami packages: Description of Lactobacillus halodurans sp. nov. and Lactobacillus salsicarnum sp. nov.</title>
        <authorList>
            <person name="Schuster J.A."/>
            <person name="Klingl A."/>
            <person name="Vogel R.F."/>
            <person name="Ehrmann M.A."/>
        </authorList>
    </citation>
    <scope>NUCLEOTIDE SEQUENCE [LARGE SCALE GENOMIC DNA]</scope>
    <source>
        <strain evidence="1 4">TMW 1.2098</strain>
        <strain evidence="2 3">TMW 1.2118</strain>
    </source>
</reference>
<dbReference type="RefSeq" id="WP_153381683.1">
    <property type="nucleotide sequence ID" value="NZ_VDFM01000001.1"/>
</dbReference>
<dbReference type="OrthoDB" id="1665841at2"/>
<dbReference type="InterPro" id="IPR041242">
    <property type="entry name" value="HNHc_6"/>
</dbReference>
<organism evidence="2 3">
    <name type="scientific">Companilactobacillus mishanensis</name>
    <dbReference type="NCBI Taxonomy" id="2486008"/>
    <lineage>
        <taxon>Bacteria</taxon>
        <taxon>Bacillati</taxon>
        <taxon>Bacillota</taxon>
        <taxon>Bacilli</taxon>
        <taxon>Lactobacillales</taxon>
        <taxon>Lactobacillaceae</taxon>
        <taxon>Companilactobacillus</taxon>
    </lineage>
</organism>
<dbReference type="EMBL" id="VDFM01000001">
    <property type="protein sequence ID" value="MQS51625.1"/>
    <property type="molecule type" value="Genomic_DNA"/>
</dbReference>
<dbReference type="AlphaFoldDB" id="A0A5P0ZF69"/>
<name>A0A5P0ZF69_9LACO</name>
<evidence type="ECO:0008006" key="5">
    <source>
        <dbReference type="Google" id="ProtNLM"/>
    </source>
</evidence>
<evidence type="ECO:0000313" key="1">
    <source>
        <dbReference type="EMBL" id="MQS44272.1"/>
    </source>
</evidence>
<gene>
    <name evidence="2" type="ORF">FHL02_01180</name>
    <name evidence="1" type="ORF">FHL03_02090</name>
</gene>
<keyword evidence="4" id="KW-1185">Reference proteome</keyword>
<evidence type="ECO:0000313" key="4">
    <source>
        <dbReference type="Proteomes" id="UP000436655"/>
    </source>
</evidence>
<protein>
    <recommendedName>
        <fullName evidence="5">DUF968 domain-containing protein</fullName>
    </recommendedName>
</protein>
<sequence length="218" mass="25218">MKLFAKLKGIQGKSLNLEIGDDLNLMKIQKLSAGSQPTVELDISDGRSISNDQRKKIYALIADISIWSGYSVEKEMPQIMKWQYLMSTGEQEFSLSDCSMTQANKYLSWILDFCFDNDIPFKTKTWDLLPNDFAMQYRCLKHRKCCICGKHADIAHLKTVGLGRSRKRINHSDYYFMALCRTHHTEQHKIGIKTFLTRYHIKPVKLQPEDIKQLHIGG</sequence>
<accession>A0A5P0ZF69</accession>
<evidence type="ECO:0000313" key="3">
    <source>
        <dbReference type="Proteomes" id="UP000380386"/>
    </source>
</evidence>
<dbReference type="Pfam" id="PF16784">
    <property type="entry name" value="HNHc_6"/>
    <property type="match status" value="1"/>
</dbReference>
<dbReference type="Proteomes" id="UP000380386">
    <property type="component" value="Unassembled WGS sequence"/>
</dbReference>
<comment type="caution">
    <text evidence="2">The sequence shown here is derived from an EMBL/GenBank/DDBJ whole genome shotgun (WGS) entry which is preliminary data.</text>
</comment>
<evidence type="ECO:0000313" key="2">
    <source>
        <dbReference type="EMBL" id="MQS51625.1"/>
    </source>
</evidence>